<evidence type="ECO:0000313" key="2">
    <source>
        <dbReference type="Proteomes" id="UP000307140"/>
    </source>
</evidence>
<dbReference type="Gene3D" id="3.30.420.260">
    <property type="match status" value="1"/>
</dbReference>
<sequence length="290" mass="34141">MKLQLEEIGHHFTTKKTVRKKKNSIPILKNTKNKILSIQFNLDGFSFSIKDSISKKDIHFCAYQFEKTQQNPENLLSEIEAIFKNDTHLQQDFDNVEVIHQNNLFTIVPNEYFNEKNLTSYLNFNIKVLATDFIAFDDLESNDAKNIFVPYININNYLFNNFGEFEYKHHNTLLIDKFTQKNNKEQKAMFVNVSKTTLDIVVLEKKQLILSNSFTYHSKEDFLYYVLFVAEQLQLNTNEFPLHLTGEISVESDIYKLIYKYIKNVSFLESNNTIFNKLDLQKHANFILLG</sequence>
<dbReference type="OrthoDB" id="658622at2"/>
<dbReference type="Pfam" id="PF12864">
    <property type="entry name" value="DUF3822"/>
    <property type="match status" value="1"/>
</dbReference>
<proteinExistence type="predicted"/>
<dbReference type="AlphaFoldDB" id="A0A5S3N184"/>
<reference evidence="1 2" key="1">
    <citation type="submission" date="2019-05" db="EMBL/GenBank/DDBJ databases">
        <title>Polaribacter aestuariivivens sp. nov., isolated from a tidal flat.</title>
        <authorList>
            <person name="Yoon J.-H."/>
        </authorList>
    </citation>
    <scope>NUCLEOTIDE SEQUENCE [LARGE SCALE GENOMIC DNA]</scope>
    <source>
        <strain evidence="1 2">DBTF-3</strain>
    </source>
</reference>
<evidence type="ECO:0000313" key="1">
    <source>
        <dbReference type="EMBL" id="TMM28757.1"/>
    </source>
</evidence>
<keyword evidence="2" id="KW-1185">Reference proteome</keyword>
<dbReference type="CDD" id="cd24013">
    <property type="entry name" value="ASKHA_ATPase_BT3980-like"/>
    <property type="match status" value="1"/>
</dbReference>
<dbReference type="Proteomes" id="UP000307140">
    <property type="component" value="Unassembled WGS sequence"/>
</dbReference>
<organism evidence="1 2">
    <name type="scientific">Polaribacter aestuariivivens</name>
    <dbReference type="NCBI Taxonomy" id="2304626"/>
    <lineage>
        <taxon>Bacteria</taxon>
        <taxon>Pseudomonadati</taxon>
        <taxon>Bacteroidota</taxon>
        <taxon>Flavobacteriia</taxon>
        <taxon>Flavobacteriales</taxon>
        <taxon>Flavobacteriaceae</taxon>
    </lineage>
</organism>
<dbReference type="InterPro" id="IPR024213">
    <property type="entry name" value="DUF3822"/>
</dbReference>
<comment type="caution">
    <text evidence="1">The sequence shown here is derived from an EMBL/GenBank/DDBJ whole genome shotgun (WGS) entry which is preliminary data.</text>
</comment>
<name>A0A5S3N184_9FLAO</name>
<gene>
    <name evidence="1" type="ORF">FDT66_12680</name>
</gene>
<dbReference type="Gene3D" id="3.30.420.250">
    <property type="match status" value="1"/>
</dbReference>
<protein>
    <submittedName>
        <fullName evidence="1">DUF3822 family protein</fullName>
    </submittedName>
</protein>
<dbReference type="EMBL" id="VANR01000007">
    <property type="protein sequence ID" value="TMM28757.1"/>
    <property type="molecule type" value="Genomic_DNA"/>
</dbReference>
<accession>A0A5S3N184</accession>